<organism evidence="4">
    <name type="scientific">Vanderwaltozyma polyspora (strain ATCC 22028 / DSM 70294 / BCRC 21397 / CBS 2163 / NBRC 10782 / NRRL Y-8283 / UCD 57-17)</name>
    <name type="common">Kluyveromyces polysporus</name>
    <dbReference type="NCBI Taxonomy" id="436907"/>
    <lineage>
        <taxon>Eukaryota</taxon>
        <taxon>Fungi</taxon>
        <taxon>Dikarya</taxon>
        <taxon>Ascomycota</taxon>
        <taxon>Saccharomycotina</taxon>
        <taxon>Saccharomycetes</taxon>
        <taxon>Saccharomycetales</taxon>
        <taxon>Saccharomycetaceae</taxon>
        <taxon>Vanderwaltozyma</taxon>
    </lineage>
</organism>
<dbReference type="OrthoDB" id="4044452at2759"/>
<dbReference type="RefSeq" id="XP_001642776.1">
    <property type="nucleotide sequence ID" value="XM_001642726.1"/>
</dbReference>
<dbReference type="InParanoid" id="A7TS32"/>
<dbReference type="Proteomes" id="UP000000267">
    <property type="component" value="Unassembled WGS sequence"/>
</dbReference>
<dbReference type="InterPro" id="IPR040357">
    <property type="entry name" value="Vma22/CCDC115"/>
</dbReference>
<feature type="region of interest" description="Disordered" evidence="2">
    <location>
        <begin position="85"/>
        <end position="120"/>
    </location>
</feature>
<keyword evidence="4" id="KW-1185">Reference proteome</keyword>
<dbReference type="PhylomeDB" id="A7TS32"/>
<dbReference type="OMA" id="RANYHNK"/>
<dbReference type="eggNOG" id="ENOG502S50X">
    <property type="taxonomic scope" value="Eukaryota"/>
</dbReference>
<dbReference type="GeneID" id="5542964"/>
<dbReference type="EMBL" id="DS480497">
    <property type="protein sequence ID" value="EDO14918.1"/>
    <property type="molecule type" value="Genomic_DNA"/>
</dbReference>
<name>A7TS32_VANPO</name>
<evidence type="ECO:0000256" key="1">
    <source>
        <dbReference type="ARBA" id="ARBA00093634"/>
    </source>
</evidence>
<evidence type="ECO:0000256" key="2">
    <source>
        <dbReference type="SAM" id="MobiDB-lite"/>
    </source>
</evidence>
<accession>A7TS32</accession>
<dbReference type="HOGENOM" id="CLU_089394_0_0_1"/>
<dbReference type="GO" id="GO:0051082">
    <property type="term" value="F:unfolded protein binding"/>
    <property type="evidence" value="ECO:0007669"/>
    <property type="project" value="EnsemblFungi"/>
</dbReference>
<dbReference type="STRING" id="436907.A7TS32"/>
<proteinExistence type="predicted"/>
<sequence>MVCMVSDESSLEVLELLSKYNGLLEQLQKGFGEGFSNLGRANYHNKDALRGRYGRDYWDETYEGELEVHISADSKTVEITKKIIMEEETEESDDEEKDSKLKNRSKVKGKQSEEKTKKKNVKVSPDPIFMFGGRLSIPSSLRQCQSNFKSCIPLFQELINCQRELIEIIEKNKK</sequence>
<gene>
    <name evidence="3" type="ORF">Kpol_1005p5</name>
</gene>
<reference evidence="3 4" key="1">
    <citation type="journal article" date="2007" name="Proc. Natl. Acad. Sci. U.S.A.">
        <title>Independent sorting-out of thousands of duplicated gene pairs in two yeast species descended from a whole-genome duplication.</title>
        <authorList>
            <person name="Scannell D.R."/>
            <person name="Frank A.C."/>
            <person name="Conant G.C."/>
            <person name="Byrne K.P."/>
            <person name="Woolfit M."/>
            <person name="Wolfe K.H."/>
        </authorList>
    </citation>
    <scope>NUCLEOTIDE SEQUENCE [LARGE SCALE GENOMIC DNA]</scope>
    <source>
        <strain evidence="4">ATCC 22028 / DSM 70294 / BCRC 21397 / CBS 2163 / NBRC 10782 / NRRL Y-8283 / UCD 57-17</strain>
    </source>
</reference>
<dbReference type="Pfam" id="PF21730">
    <property type="entry name" value="Vma22_CCDC115"/>
    <property type="match status" value="1"/>
</dbReference>
<protein>
    <recommendedName>
        <fullName evidence="1">Vacuolar ATPase assembly protein VMA22</fullName>
    </recommendedName>
</protein>
<dbReference type="KEGG" id="vpo:Kpol_1005p5"/>
<dbReference type="GO" id="GO:0070072">
    <property type="term" value="P:vacuolar proton-transporting V-type ATPase complex assembly"/>
    <property type="evidence" value="ECO:0007669"/>
    <property type="project" value="EnsemblFungi"/>
</dbReference>
<evidence type="ECO:0000313" key="3">
    <source>
        <dbReference type="EMBL" id="EDO14918.1"/>
    </source>
</evidence>
<dbReference type="FunCoup" id="A7TS32">
    <property type="interactions" value="76"/>
</dbReference>
<dbReference type="PANTHER" id="PTHR31996:SF2">
    <property type="entry name" value="COILED-COIL DOMAIN-CONTAINING PROTEIN 115"/>
    <property type="match status" value="1"/>
</dbReference>
<dbReference type="AlphaFoldDB" id="A7TS32"/>
<dbReference type="GO" id="GO:1990871">
    <property type="term" value="C:Vma12-Vma22 assembly complex"/>
    <property type="evidence" value="ECO:0007669"/>
    <property type="project" value="EnsemblFungi"/>
</dbReference>
<evidence type="ECO:0000313" key="4">
    <source>
        <dbReference type="Proteomes" id="UP000000267"/>
    </source>
</evidence>
<dbReference type="GO" id="GO:0007035">
    <property type="term" value="P:vacuolar acidification"/>
    <property type="evidence" value="ECO:0007669"/>
    <property type="project" value="EnsemblFungi"/>
</dbReference>
<feature type="compositionally biased region" description="Acidic residues" evidence="2">
    <location>
        <begin position="86"/>
        <end position="96"/>
    </location>
</feature>
<dbReference type="PANTHER" id="PTHR31996">
    <property type="entry name" value="COILED-COIL DOMAIN-CONTAINING PROTEIN 115"/>
    <property type="match status" value="1"/>
</dbReference>